<evidence type="ECO:0000256" key="4">
    <source>
        <dbReference type="ARBA" id="ARBA00023136"/>
    </source>
</evidence>
<evidence type="ECO:0000313" key="10">
    <source>
        <dbReference type="Proteomes" id="UP000756132"/>
    </source>
</evidence>
<feature type="domain" description="Rhodopsin" evidence="8">
    <location>
        <begin position="47"/>
        <end position="298"/>
    </location>
</feature>
<comment type="similarity">
    <text evidence="5">Belongs to the SAT4 family.</text>
</comment>
<dbReference type="PANTHER" id="PTHR33048">
    <property type="entry name" value="PTH11-LIKE INTEGRAL MEMBRANE PROTEIN (AFU_ORTHOLOGUE AFUA_5G11245)"/>
    <property type="match status" value="1"/>
</dbReference>
<feature type="region of interest" description="Disordered" evidence="6">
    <location>
        <begin position="321"/>
        <end position="343"/>
    </location>
</feature>
<dbReference type="Pfam" id="PF20684">
    <property type="entry name" value="Fung_rhodopsin"/>
    <property type="match status" value="1"/>
</dbReference>
<dbReference type="AlphaFoldDB" id="A0A9Q8PG32"/>
<dbReference type="InterPro" id="IPR049326">
    <property type="entry name" value="Rhodopsin_dom_fungi"/>
</dbReference>
<keyword evidence="3 7" id="KW-1133">Transmembrane helix</keyword>
<feature type="transmembrane region" description="Helical" evidence="7">
    <location>
        <begin position="234"/>
        <end position="258"/>
    </location>
</feature>
<dbReference type="OrthoDB" id="4525788at2759"/>
<gene>
    <name evidence="9" type="ORF">CLAFUR5_09460</name>
</gene>
<feature type="transmembrane region" description="Helical" evidence="7">
    <location>
        <begin position="273"/>
        <end position="297"/>
    </location>
</feature>
<protein>
    <recommendedName>
        <fullName evidence="8">Rhodopsin domain-containing protein</fullName>
    </recommendedName>
</protein>
<feature type="transmembrane region" description="Helical" evidence="7">
    <location>
        <begin position="29"/>
        <end position="51"/>
    </location>
</feature>
<dbReference type="RefSeq" id="XP_047766206.1">
    <property type="nucleotide sequence ID" value="XM_047908608.1"/>
</dbReference>
<evidence type="ECO:0000256" key="7">
    <source>
        <dbReference type="SAM" id="Phobius"/>
    </source>
</evidence>
<name>A0A9Q8PG32_PASFU</name>
<feature type="transmembrane region" description="Helical" evidence="7">
    <location>
        <begin position="203"/>
        <end position="222"/>
    </location>
</feature>
<keyword evidence="10" id="KW-1185">Reference proteome</keyword>
<reference evidence="9" key="2">
    <citation type="journal article" date="2022" name="Microb. Genom.">
        <title>A chromosome-scale genome assembly of the tomato pathogen Cladosporium fulvum reveals a compartmentalized genome architecture and the presence of a dispensable chromosome.</title>
        <authorList>
            <person name="Zaccaron A.Z."/>
            <person name="Chen L.H."/>
            <person name="Samaras A."/>
            <person name="Stergiopoulos I."/>
        </authorList>
    </citation>
    <scope>NUCLEOTIDE SEQUENCE</scope>
    <source>
        <strain evidence="9">Race5_Kim</strain>
    </source>
</reference>
<dbReference type="PANTHER" id="PTHR33048:SF129">
    <property type="entry name" value="INTEGRAL MEMBRANE PROTEIN-RELATED"/>
    <property type="match status" value="1"/>
</dbReference>
<evidence type="ECO:0000256" key="6">
    <source>
        <dbReference type="SAM" id="MobiDB-lite"/>
    </source>
</evidence>
<dbReference type="GeneID" id="71989338"/>
<comment type="subcellular location">
    <subcellularLocation>
        <location evidence="1">Membrane</location>
        <topology evidence="1">Multi-pass membrane protein</topology>
    </subcellularLocation>
</comment>
<reference evidence="9" key="1">
    <citation type="submission" date="2021-12" db="EMBL/GenBank/DDBJ databases">
        <authorList>
            <person name="Zaccaron A."/>
            <person name="Stergiopoulos I."/>
        </authorList>
    </citation>
    <scope>NUCLEOTIDE SEQUENCE</scope>
    <source>
        <strain evidence="9">Race5_Kim</strain>
    </source>
</reference>
<organism evidence="9 10">
    <name type="scientific">Passalora fulva</name>
    <name type="common">Tomato leaf mold</name>
    <name type="synonym">Cladosporium fulvum</name>
    <dbReference type="NCBI Taxonomy" id="5499"/>
    <lineage>
        <taxon>Eukaryota</taxon>
        <taxon>Fungi</taxon>
        <taxon>Dikarya</taxon>
        <taxon>Ascomycota</taxon>
        <taxon>Pezizomycotina</taxon>
        <taxon>Dothideomycetes</taxon>
        <taxon>Dothideomycetidae</taxon>
        <taxon>Mycosphaerellales</taxon>
        <taxon>Mycosphaerellaceae</taxon>
        <taxon>Fulvia</taxon>
    </lineage>
</organism>
<feature type="transmembrane region" description="Helical" evidence="7">
    <location>
        <begin position="146"/>
        <end position="168"/>
    </location>
</feature>
<dbReference type="KEGG" id="ffu:CLAFUR5_09460"/>
<sequence length="490" mass="55442">MPGNFHEVPESILASWPKANFDDPVRRGWMPAFALTWQVAATILLAARFYLRARRQAGEFGLDDLMIFIGWFFSLGFTTTAYIGTERYDLDRHTWDVHPQFYVGAALTQQTGWTAQLMFIFSTVPTKLSVLLFYRRMIKDSLDKRWLYAIYFAIFVTAAYGSAVFLTYCNMCHPLSAYWLSYDFTYDTEFACINGHALTVTSGVLSCLSDAYAVALPCLILRQYSLDVPKRQKIALNLIFAMGFLVTGAGIGRTYYLWRINHTYDTSWAGFDLFAWSVVECHLAIICACAPSLRAFFRHYLRDHIKRTFTSFSSVSYYAQDKPGDTEASRSTSTRALDPHEARHEDLEACISDKGRPESSMYDLNTSYPSSGALADGNSHDDITKITSPEEYEMYITAKQKKLHPHASLNRLQAVDTNLAEETVTPKSVKRASTASIEAFARSELKTIDVPSRRTSKHSGVKPRVEPAQTTFHIYSEPVVEPRGHNDNAM</sequence>
<dbReference type="GO" id="GO:0016020">
    <property type="term" value="C:membrane"/>
    <property type="evidence" value="ECO:0007669"/>
    <property type="project" value="UniProtKB-SubCell"/>
</dbReference>
<proteinExistence type="inferred from homology"/>
<keyword evidence="2 7" id="KW-0812">Transmembrane</keyword>
<dbReference type="Proteomes" id="UP000756132">
    <property type="component" value="Chromosome 9"/>
</dbReference>
<dbReference type="EMBL" id="CP090171">
    <property type="protein sequence ID" value="UJO21840.1"/>
    <property type="molecule type" value="Genomic_DNA"/>
</dbReference>
<evidence type="ECO:0000313" key="9">
    <source>
        <dbReference type="EMBL" id="UJO21840.1"/>
    </source>
</evidence>
<dbReference type="InterPro" id="IPR052337">
    <property type="entry name" value="SAT4-like"/>
</dbReference>
<evidence type="ECO:0000259" key="8">
    <source>
        <dbReference type="Pfam" id="PF20684"/>
    </source>
</evidence>
<evidence type="ECO:0000256" key="1">
    <source>
        <dbReference type="ARBA" id="ARBA00004141"/>
    </source>
</evidence>
<keyword evidence="4 7" id="KW-0472">Membrane</keyword>
<feature type="transmembrane region" description="Helical" evidence="7">
    <location>
        <begin position="113"/>
        <end position="134"/>
    </location>
</feature>
<accession>A0A9Q8PG32</accession>
<evidence type="ECO:0000256" key="3">
    <source>
        <dbReference type="ARBA" id="ARBA00022989"/>
    </source>
</evidence>
<feature type="transmembrane region" description="Helical" evidence="7">
    <location>
        <begin position="63"/>
        <end position="83"/>
    </location>
</feature>
<evidence type="ECO:0000256" key="2">
    <source>
        <dbReference type="ARBA" id="ARBA00022692"/>
    </source>
</evidence>
<evidence type="ECO:0000256" key="5">
    <source>
        <dbReference type="ARBA" id="ARBA00038359"/>
    </source>
</evidence>